<organism evidence="3 4">
    <name type="scientific">Cobetia crustatorum</name>
    <dbReference type="NCBI Taxonomy" id="553385"/>
    <lineage>
        <taxon>Bacteria</taxon>
        <taxon>Pseudomonadati</taxon>
        <taxon>Pseudomonadota</taxon>
        <taxon>Gammaproteobacteria</taxon>
        <taxon>Oceanospirillales</taxon>
        <taxon>Halomonadaceae</taxon>
        <taxon>Cobetia</taxon>
    </lineage>
</organism>
<dbReference type="Gene3D" id="3.40.50.2020">
    <property type="match status" value="1"/>
</dbReference>
<dbReference type="Proteomes" id="UP000319941">
    <property type="component" value="Unassembled WGS sequence"/>
</dbReference>
<gene>
    <name evidence="3" type="ORF">FQP86_09265</name>
</gene>
<dbReference type="EMBL" id="VNFH01000006">
    <property type="protein sequence ID" value="TVU69998.1"/>
    <property type="molecule type" value="Genomic_DNA"/>
</dbReference>
<dbReference type="OrthoDB" id="56827at2"/>
<dbReference type="Pfam" id="PF15609">
    <property type="entry name" value="PRTase_2"/>
    <property type="match status" value="1"/>
</dbReference>
<dbReference type="RefSeq" id="WP_144727507.1">
    <property type="nucleotide sequence ID" value="NZ_CAWOWR010000116.1"/>
</dbReference>
<name>A0A558HLP2_9GAMM</name>
<sequence length="398" mass="43561">MTAQTLTQHITAGRLDLTLTEGTERLDELLTFASRLNPRRGYLFVSRVLGKHVPVDPRKMDQVHAELAQKITLAGDSAYVVGMAETAVGLGAGVARHLGRLHCDCIYQHTTRFLVPKPWLRIREAHSHADTMHMAHLSQEAAAHVAKATDLVLVDDEISTGLTLAQLASELVGQEVLANITRLHIVSLVSWLTDDARARLLEALPGHLDVHFVQLMAGTFTFTPDPGYHAVLPADVDTDFCDVLIREHRSTSTMPLEQDGLFGKRMNHDADPLPEALQTRLEQCGDPATTGPVVIYGMGEFLDAPFRLALAMSHAGHDVRFQSSTRSPIAIGDGIASHLEIPALGQPEKRHFLYNADATRHPMAFEGVEAPRYSVALEDAHLAQPQQADTAHLPTETV</sequence>
<dbReference type="STRING" id="553385.GCA_000591415_02801"/>
<dbReference type="InterPro" id="IPR011214">
    <property type="entry name" value="UCP020967"/>
</dbReference>
<dbReference type="InterPro" id="IPR022537">
    <property type="entry name" value="TRSP_dom"/>
</dbReference>
<keyword evidence="4" id="KW-1185">Reference proteome</keyword>
<dbReference type="CDD" id="cd06223">
    <property type="entry name" value="PRTases_typeI"/>
    <property type="match status" value="1"/>
</dbReference>
<proteinExistence type="predicted"/>
<feature type="domain" description="TRSP" evidence="1">
    <location>
        <begin position="262"/>
        <end position="365"/>
    </location>
</feature>
<dbReference type="InterPro" id="IPR029057">
    <property type="entry name" value="PRTase-like"/>
</dbReference>
<protein>
    <recommendedName>
        <fullName evidence="5">Phosphoribosyltransferase</fullName>
    </recommendedName>
</protein>
<dbReference type="Pfam" id="PF12500">
    <property type="entry name" value="TRSP"/>
    <property type="match status" value="1"/>
</dbReference>
<dbReference type="PIRSF" id="PIRSF020967">
    <property type="entry name" value="UCP020967"/>
    <property type="match status" value="1"/>
</dbReference>
<evidence type="ECO:0000313" key="3">
    <source>
        <dbReference type="EMBL" id="TVU69998.1"/>
    </source>
</evidence>
<evidence type="ECO:0000313" key="4">
    <source>
        <dbReference type="Proteomes" id="UP000319941"/>
    </source>
</evidence>
<comment type="caution">
    <text evidence="3">The sequence shown here is derived from an EMBL/GenBank/DDBJ whole genome shotgun (WGS) entry which is preliminary data.</text>
</comment>
<evidence type="ECO:0000259" key="1">
    <source>
        <dbReference type="Pfam" id="PF12500"/>
    </source>
</evidence>
<evidence type="ECO:0008006" key="5">
    <source>
        <dbReference type="Google" id="ProtNLM"/>
    </source>
</evidence>
<feature type="domain" description="Orotate phosphoribosyltransferase-like" evidence="2">
    <location>
        <begin position="29"/>
        <end position="218"/>
    </location>
</feature>
<reference evidence="3 4" key="1">
    <citation type="submission" date="2019-07" db="EMBL/GenBank/DDBJ databases">
        <title>Diversity of Bacteria from Kongsfjorden, Arctic.</title>
        <authorList>
            <person name="Yu Y."/>
        </authorList>
    </citation>
    <scope>NUCLEOTIDE SEQUENCE [LARGE SCALE GENOMIC DNA]</scope>
    <source>
        <strain evidence="3 4">SM1923</strain>
    </source>
</reference>
<dbReference type="InterPro" id="IPR000836">
    <property type="entry name" value="PRTase_dom"/>
</dbReference>
<evidence type="ECO:0000259" key="2">
    <source>
        <dbReference type="Pfam" id="PF15609"/>
    </source>
</evidence>
<dbReference type="AlphaFoldDB" id="A0A558HLP2"/>
<accession>A0A558HLP2</accession>
<dbReference type="SUPFAM" id="SSF53271">
    <property type="entry name" value="PRTase-like"/>
    <property type="match status" value="1"/>
</dbReference>
<dbReference type="InterPro" id="IPR041688">
    <property type="entry name" value="PRTase_2"/>
</dbReference>